<evidence type="ECO:0000259" key="2">
    <source>
        <dbReference type="PROSITE" id="PS51371"/>
    </source>
</evidence>
<evidence type="ECO:0000256" key="1">
    <source>
        <dbReference type="PROSITE-ProRule" id="PRU00703"/>
    </source>
</evidence>
<dbReference type="PANTHER" id="PTHR42745:SF1">
    <property type="entry name" value="ARABINOSE 5-PHOSPHATE ISOMERASE KDSD"/>
    <property type="match status" value="1"/>
</dbReference>
<feature type="domain" description="CBS" evidence="2">
    <location>
        <begin position="7"/>
        <end position="59"/>
    </location>
</feature>
<comment type="caution">
    <text evidence="3">The sequence shown here is derived from an EMBL/GenBank/DDBJ whole genome shotgun (WGS) entry which is preliminary data.</text>
</comment>
<keyword evidence="4" id="KW-1185">Reference proteome</keyword>
<sequence>MRMSNAMTGKPHTIQADQLAVEAVEQMERYRINQLLVEDERGALIGALNMHDLFNAKVV</sequence>
<dbReference type="EMBL" id="CAFB01000122">
    <property type="protein sequence ID" value="CCD30359.1"/>
    <property type="molecule type" value="Genomic_DNA"/>
</dbReference>
<dbReference type="InterPro" id="IPR050986">
    <property type="entry name" value="GutQ/KpsF_isomerases"/>
</dbReference>
<protein>
    <submittedName>
        <fullName evidence="3">Putative KpsF/GutQ family protein</fullName>
    </submittedName>
</protein>
<dbReference type="InterPro" id="IPR046342">
    <property type="entry name" value="CBS_dom_sf"/>
</dbReference>
<name>G2JC51_9BURK</name>
<dbReference type="PROSITE" id="PS51371">
    <property type="entry name" value="CBS"/>
    <property type="match status" value="1"/>
</dbReference>
<organism evidence="3 4">
    <name type="scientific">Candidatus Glomeribacter gigasporarum BEG34</name>
    <dbReference type="NCBI Taxonomy" id="1070319"/>
    <lineage>
        <taxon>Bacteria</taxon>
        <taxon>Pseudomonadati</taxon>
        <taxon>Pseudomonadota</taxon>
        <taxon>Betaproteobacteria</taxon>
        <taxon>Burkholderiales</taxon>
        <taxon>Burkholderiaceae</taxon>
        <taxon>Candidatus Glomeribacter</taxon>
    </lineage>
</organism>
<dbReference type="InterPro" id="IPR000644">
    <property type="entry name" value="CBS_dom"/>
</dbReference>
<dbReference type="PANTHER" id="PTHR42745">
    <property type="match status" value="1"/>
</dbReference>
<dbReference type="eggNOG" id="COG0517">
    <property type="taxonomic scope" value="Bacteria"/>
</dbReference>
<dbReference type="AlphaFoldDB" id="G2JC51"/>
<evidence type="ECO:0000313" key="3">
    <source>
        <dbReference type="EMBL" id="CCD30359.1"/>
    </source>
</evidence>
<dbReference type="Proteomes" id="UP000054051">
    <property type="component" value="Unassembled WGS sequence"/>
</dbReference>
<dbReference type="STRING" id="1070319.CAGGBEG34_980003"/>
<gene>
    <name evidence="3" type="ORF">CAGGBEG34_980003</name>
</gene>
<evidence type="ECO:0000313" key="4">
    <source>
        <dbReference type="Proteomes" id="UP000054051"/>
    </source>
</evidence>
<accession>G2JC51</accession>
<proteinExistence type="predicted"/>
<keyword evidence="1" id="KW-0129">CBS domain</keyword>
<dbReference type="Pfam" id="PF00571">
    <property type="entry name" value="CBS"/>
    <property type="match status" value="1"/>
</dbReference>
<reference evidence="3 4" key="1">
    <citation type="submission" date="2011-08" db="EMBL/GenBank/DDBJ databases">
        <title>The genome of the obligate endobacterium of an arbuscular mycorrhizal fungus reveals an interphylum network of nutritional interactions.</title>
        <authorList>
            <person name="Ghignone S."/>
            <person name="Salvioli A."/>
            <person name="Anca I."/>
            <person name="Lumini E."/>
            <person name="Ortu G."/>
            <person name="Petiti L."/>
            <person name="Cruveiller S."/>
            <person name="Bianciotto V."/>
            <person name="Piffanelli P."/>
            <person name="Lanfranco L."/>
            <person name="Bonfante P."/>
        </authorList>
    </citation>
    <scope>NUCLEOTIDE SEQUENCE [LARGE SCALE GENOMIC DNA]</scope>
    <source>
        <strain evidence="3 4">BEG34</strain>
    </source>
</reference>
<dbReference type="SUPFAM" id="SSF54631">
    <property type="entry name" value="CBS-domain pair"/>
    <property type="match status" value="1"/>
</dbReference>
<dbReference type="Gene3D" id="3.10.580.10">
    <property type="entry name" value="CBS-domain"/>
    <property type="match status" value="1"/>
</dbReference>